<evidence type="ECO:0000256" key="13">
    <source>
        <dbReference type="ARBA" id="ARBA00031538"/>
    </source>
</evidence>
<feature type="transmembrane region" description="Helical" evidence="18">
    <location>
        <begin position="35"/>
        <end position="55"/>
    </location>
</feature>
<feature type="transmembrane region" description="Helical" evidence="18">
    <location>
        <begin position="181"/>
        <end position="202"/>
    </location>
</feature>
<evidence type="ECO:0000256" key="17">
    <source>
        <dbReference type="SAM" id="MobiDB-lite"/>
    </source>
</evidence>
<evidence type="ECO:0000313" key="21">
    <source>
        <dbReference type="Proteomes" id="UP000270021"/>
    </source>
</evidence>
<evidence type="ECO:0000256" key="2">
    <source>
        <dbReference type="ARBA" id="ARBA00010527"/>
    </source>
</evidence>
<keyword evidence="4" id="KW-0813">Transport</keyword>
<dbReference type="InterPro" id="IPR047196">
    <property type="entry name" value="YidC_ALB_C"/>
</dbReference>
<accession>A0A3S8ZA06</accession>
<evidence type="ECO:0000313" key="20">
    <source>
        <dbReference type="EMBL" id="AZN30300.1"/>
    </source>
</evidence>
<comment type="subcellular location">
    <subcellularLocation>
        <location evidence="1">Cell membrane</location>
        <topology evidence="1">Multi-pass membrane protein</topology>
    </subcellularLocation>
    <subcellularLocation>
        <location evidence="16">Membrane</location>
        <topology evidence="16">Multi-pass membrane protein</topology>
    </subcellularLocation>
</comment>
<evidence type="ECO:0000256" key="3">
    <source>
        <dbReference type="ARBA" id="ARBA00015325"/>
    </source>
</evidence>
<dbReference type="GO" id="GO:0051205">
    <property type="term" value="P:protein insertion into membrane"/>
    <property type="evidence" value="ECO:0007669"/>
    <property type="project" value="TreeGrafter"/>
</dbReference>
<keyword evidence="7" id="KW-0653">Protein transport</keyword>
<comment type="function">
    <text evidence="11">Required for the insertion and/or proper folding and/or complex formation of integral membrane proteins into the membrane. Involved in integration of membrane proteins that insert both dependently and independently of the Sec translocase complex, as well as at least some lipoproteins. Aids folding of multispanning membrane proteins.</text>
</comment>
<reference evidence="20 21" key="1">
    <citation type="submission" date="2018-12" db="EMBL/GenBank/DDBJ databases">
        <title>Complete genome sequence of Flaviflexus salsibiostraticola KCTC 33148.</title>
        <authorList>
            <person name="Bae J.-W."/>
        </authorList>
    </citation>
    <scope>NUCLEOTIDE SEQUENCE [LARGE SCALE GENOMIC DNA]</scope>
    <source>
        <strain evidence="20 21">KCTC 33148</strain>
    </source>
</reference>
<keyword evidence="10" id="KW-0143">Chaperone</keyword>
<dbReference type="GO" id="GO:0032977">
    <property type="term" value="F:membrane insertase activity"/>
    <property type="evidence" value="ECO:0007669"/>
    <property type="project" value="InterPro"/>
</dbReference>
<dbReference type="CDD" id="cd20070">
    <property type="entry name" value="5TM_YidC_Alb3"/>
    <property type="match status" value="1"/>
</dbReference>
<comment type="subunit">
    <text evidence="12">Interacts with the Sec translocase complex via SecD. Specifically interacts with transmembrane segments of nascent integral membrane proteins during membrane integration.</text>
</comment>
<evidence type="ECO:0000256" key="4">
    <source>
        <dbReference type="ARBA" id="ARBA00022448"/>
    </source>
</evidence>
<feature type="transmembrane region" description="Helical" evidence="18">
    <location>
        <begin position="107"/>
        <end position="127"/>
    </location>
</feature>
<keyword evidence="8 18" id="KW-1133">Transmembrane helix</keyword>
<feature type="domain" description="Membrane insertase YidC/Oxa/ALB C-terminal" evidence="19">
    <location>
        <begin position="36"/>
        <end position="261"/>
    </location>
</feature>
<dbReference type="NCBIfam" id="TIGR03592">
    <property type="entry name" value="yidC_oxa1_cterm"/>
    <property type="match status" value="1"/>
</dbReference>
<evidence type="ECO:0000256" key="5">
    <source>
        <dbReference type="ARBA" id="ARBA00022475"/>
    </source>
</evidence>
<dbReference type="KEGG" id="fsl:EJO69_08250"/>
<dbReference type="RefSeq" id="WP_126040920.1">
    <property type="nucleotide sequence ID" value="NZ_CP034438.1"/>
</dbReference>
<evidence type="ECO:0000256" key="15">
    <source>
        <dbReference type="ARBA" id="ARBA00033342"/>
    </source>
</evidence>
<dbReference type="PANTHER" id="PTHR12428">
    <property type="entry name" value="OXA1"/>
    <property type="match status" value="1"/>
</dbReference>
<feature type="compositionally biased region" description="Basic and acidic residues" evidence="17">
    <location>
        <begin position="273"/>
        <end position="305"/>
    </location>
</feature>
<dbReference type="PANTHER" id="PTHR12428:SF65">
    <property type="entry name" value="CYTOCHROME C OXIDASE ASSEMBLY PROTEIN COX18, MITOCHONDRIAL"/>
    <property type="match status" value="1"/>
</dbReference>
<gene>
    <name evidence="20" type="primary">yidC</name>
    <name evidence="20" type="ORF">EJO69_08250</name>
</gene>
<sequence length="422" mass="46966">MDTILFPIMWVIAWIMDIIHRGLTAIGLADGAGSAWVWSIVGLTVVVRILILPLFKKQINSSRAQQLIQPELKKLQKKYKGKKDTYSQQRMQAEMQAIYKDAGTSPFAACMPLLIQTPIFLALFRVLNNVVPIAEGSRGAIGPLDQAAALEIESSKVFGAPLAASFNQPTLGGGDELTVRIVAMILVIIMSATMFVSQRMMISKNMPEEAKSSDNPMYRTQQIMIWLFPVIFLVSGIAFPVGVLIYWVVSNIWSFGQQLYMITNAPAPGSDAYKAKEKRDRERRIKKGLPPEEKAESTVVEETKGQRQQPVGKNRAKKRGIDKDEAKKIIPGAEPEPTAELEETPVSQPKKKSKKQRRADAPQPSAEAEREPEDIVDEAVEHIAEDLEEVDKGGLTAAERAAVRAARRAEQRRIQREKRKGK</sequence>
<dbReference type="InterPro" id="IPR028055">
    <property type="entry name" value="YidC/Oxa/ALB_C"/>
</dbReference>
<dbReference type="OrthoDB" id="9780552at2"/>
<keyword evidence="21" id="KW-1185">Reference proteome</keyword>
<evidence type="ECO:0000256" key="10">
    <source>
        <dbReference type="ARBA" id="ARBA00023186"/>
    </source>
</evidence>
<evidence type="ECO:0000256" key="18">
    <source>
        <dbReference type="SAM" id="Phobius"/>
    </source>
</evidence>
<keyword evidence="9 18" id="KW-0472">Membrane</keyword>
<evidence type="ECO:0000256" key="6">
    <source>
        <dbReference type="ARBA" id="ARBA00022692"/>
    </source>
</evidence>
<dbReference type="GO" id="GO:0015031">
    <property type="term" value="P:protein transport"/>
    <property type="evidence" value="ECO:0007669"/>
    <property type="project" value="UniProtKB-KW"/>
</dbReference>
<evidence type="ECO:0000256" key="11">
    <source>
        <dbReference type="ARBA" id="ARBA00025034"/>
    </source>
</evidence>
<evidence type="ECO:0000256" key="1">
    <source>
        <dbReference type="ARBA" id="ARBA00004651"/>
    </source>
</evidence>
<feature type="transmembrane region" description="Helical" evidence="18">
    <location>
        <begin position="223"/>
        <end position="249"/>
    </location>
</feature>
<dbReference type="InterPro" id="IPR001708">
    <property type="entry name" value="YidC/ALB3/OXA1/COX18"/>
</dbReference>
<keyword evidence="6 16" id="KW-0812">Transmembrane</keyword>
<evidence type="ECO:0000256" key="9">
    <source>
        <dbReference type="ARBA" id="ARBA00023136"/>
    </source>
</evidence>
<name>A0A3S8ZA06_9ACTO</name>
<keyword evidence="5" id="KW-1003">Cell membrane</keyword>
<feature type="transmembrane region" description="Helical" evidence="18">
    <location>
        <begin position="7"/>
        <end position="29"/>
    </location>
</feature>
<evidence type="ECO:0000256" key="14">
    <source>
        <dbReference type="ARBA" id="ARBA00033245"/>
    </source>
</evidence>
<evidence type="ECO:0000256" key="7">
    <source>
        <dbReference type="ARBA" id="ARBA00022927"/>
    </source>
</evidence>
<comment type="similarity">
    <text evidence="2">Belongs to the OXA1/ALB3/YidC family. Type 1 subfamily.</text>
</comment>
<dbReference type="GO" id="GO:0005886">
    <property type="term" value="C:plasma membrane"/>
    <property type="evidence" value="ECO:0007669"/>
    <property type="project" value="UniProtKB-SubCell"/>
</dbReference>
<feature type="region of interest" description="Disordered" evidence="17">
    <location>
        <begin position="270"/>
        <end position="376"/>
    </location>
</feature>
<evidence type="ECO:0000256" key="8">
    <source>
        <dbReference type="ARBA" id="ARBA00022989"/>
    </source>
</evidence>
<evidence type="ECO:0000256" key="12">
    <source>
        <dbReference type="ARBA" id="ARBA00026028"/>
    </source>
</evidence>
<evidence type="ECO:0000256" key="16">
    <source>
        <dbReference type="RuleBase" id="RU003945"/>
    </source>
</evidence>
<feature type="compositionally biased region" description="Basic and acidic residues" evidence="17">
    <location>
        <begin position="319"/>
        <end position="328"/>
    </location>
</feature>
<organism evidence="20 21">
    <name type="scientific">Flaviflexus salsibiostraticola</name>
    <dbReference type="NCBI Taxonomy" id="1282737"/>
    <lineage>
        <taxon>Bacteria</taxon>
        <taxon>Bacillati</taxon>
        <taxon>Actinomycetota</taxon>
        <taxon>Actinomycetes</taxon>
        <taxon>Actinomycetales</taxon>
        <taxon>Actinomycetaceae</taxon>
        <taxon>Flaviflexus</taxon>
    </lineage>
</organism>
<dbReference type="Proteomes" id="UP000270021">
    <property type="component" value="Chromosome"/>
</dbReference>
<dbReference type="AlphaFoldDB" id="A0A3S8ZA06"/>
<protein>
    <recommendedName>
        <fullName evidence="3">Membrane protein insertase YidC</fullName>
    </recommendedName>
    <alternativeName>
        <fullName evidence="15">Foldase YidC</fullName>
    </alternativeName>
    <alternativeName>
        <fullName evidence="14">Membrane integrase YidC</fullName>
    </alternativeName>
    <alternativeName>
        <fullName evidence="13">Membrane protein YidC</fullName>
    </alternativeName>
</protein>
<dbReference type="NCBIfam" id="NF002350">
    <property type="entry name" value="PRK01315.1"/>
    <property type="match status" value="1"/>
</dbReference>
<proteinExistence type="inferred from homology"/>
<evidence type="ECO:0000259" key="19">
    <source>
        <dbReference type="Pfam" id="PF02096"/>
    </source>
</evidence>
<dbReference type="EMBL" id="CP034438">
    <property type="protein sequence ID" value="AZN30300.1"/>
    <property type="molecule type" value="Genomic_DNA"/>
</dbReference>
<dbReference type="Pfam" id="PF02096">
    <property type="entry name" value="60KD_IMP"/>
    <property type="match status" value="1"/>
</dbReference>